<dbReference type="Proteomes" id="UP001165488">
    <property type="component" value="Unassembled WGS sequence"/>
</dbReference>
<reference evidence="8" key="1">
    <citation type="submission" date="2022-03" db="EMBL/GenBank/DDBJ databases">
        <title>De novo assembled genomes of Belliella spp. (Cyclobacteriaceae) strains.</title>
        <authorList>
            <person name="Szabo A."/>
            <person name="Korponai K."/>
            <person name="Felfoldi T."/>
        </authorList>
    </citation>
    <scope>NUCLEOTIDE SEQUENCE</scope>
    <source>
        <strain evidence="8">DSM 107340</strain>
    </source>
</reference>
<dbReference type="Gene3D" id="1.25.40.390">
    <property type="match status" value="1"/>
</dbReference>
<evidence type="ECO:0000256" key="1">
    <source>
        <dbReference type="ARBA" id="ARBA00004442"/>
    </source>
</evidence>
<dbReference type="EMBL" id="JAKZGS010000006">
    <property type="protein sequence ID" value="MCH7398217.1"/>
    <property type="molecule type" value="Genomic_DNA"/>
</dbReference>
<dbReference type="InterPro" id="IPR033985">
    <property type="entry name" value="SusD-like_N"/>
</dbReference>
<evidence type="ECO:0000256" key="4">
    <source>
        <dbReference type="ARBA" id="ARBA00023136"/>
    </source>
</evidence>
<protein>
    <submittedName>
        <fullName evidence="8">RagB/SusD family nutrient uptake outer membrane protein</fullName>
    </submittedName>
</protein>
<organism evidence="8 9">
    <name type="scientific">Belliella calami</name>
    <dbReference type="NCBI Taxonomy" id="2923436"/>
    <lineage>
        <taxon>Bacteria</taxon>
        <taxon>Pseudomonadati</taxon>
        <taxon>Bacteroidota</taxon>
        <taxon>Cytophagia</taxon>
        <taxon>Cytophagales</taxon>
        <taxon>Cyclobacteriaceae</taxon>
        <taxon>Belliella</taxon>
    </lineage>
</organism>
<comment type="similarity">
    <text evidence="2">Belongs to the SusD family.</text>
</comment>
<feature type="domain" description="RagB/SusD" evidence="6">
    <location>
        <begin position="341"/>
        <end position="494"/>
    </location>
</feature>
<evidence type="ECO:0000256" key="5">
    <source>
        <dbReference type="ARBA" id="ARBA00023237"/>
    </source>
</evidence>
<keyword evidence="5" id="KW-0998">Cell outer membrane</keyword>
<keyword evidence="4" id="KW-0472">Membrane</keyword>
<evidence type="ECO:0000256" key="3">
    <source>
        <dbReference type="ARBA" id="ARBA00022729"/>
    </source>
</evidence>
<comment type="caution">
    <text evidence="8">The sequence shown here is derived from an EMBL/GenBank/DDBJ whole genome shotgun (WGS) entry which is preliminary data.</text>
</comment>
<proteinExistence type="inferred from homology"/>
<dbReference type="InterPro" id="IPR011990">
    <property type="entry name" value="TPR-like_helical_dom_sf"/>
</dbReference>
<gene>
    <name evidence="8" type="ORF">MM236_09465</name>
</gene>
<keyword evidence="9" id="KW-1185">Reference proteome</keyword>
<accession>A0ABS9UNM5</accession>
<name>A0ABS9UNM5_9BACT</name>
<dbReference type="Pfam" id="PF14322">
    <property type="entry name" value="SusD-like_3"/>
    <property type="match status" value="1"/>
</dbReference>
<dbReference type="Pfam" id="PF07980">
    <property type="entry name" value="SusD_RagB"/>
    <property type="match status" value="1"/>
</dbReference>
<dbReference type="CDD" id="cd08977">
    <property type="entry name" value="SusD"/>
    <property type="match status" value="1"/>
</dbReference>
<dbReference type="RefSeq" id="WP_241274732.1">
    <property type="nucleotide sequence ID" value="NZ_JAKZGS010000006.1"/>
</dbReference>
<dbReference type="InterPro" id="IPR012944">
    <property type="entry name" value="SusD_RagB_dom"/>
</dbReference>
<evidence type="ECO:0000256" key="2">
    <source>
        <dbReference type="ARBA" id="ARBA00006275"/>
    </source>
</evidence>
<dbReference type="PROSITE" id="PS51257">
    <property type="entry name" value="PROKAR_LIPOPROTEIN"/>
    <property type="match status" value="1"/>
</dbReference>
<evidence type="ECO:0000259" key="7">
    <source>
        <dbReference type="Pfam" id="PF14322"/>
    </source>
</evidence>
<keyword evidence="3" id="KW-0732">Signal</keyword>
<feature type="domain" description="SusD-like N-terminal" evidence="7">
    <location>
        <begin position="39"/>
        <end position="226"/>
    </location>
</feature>
<dbReference type="SUPFAM" id="SSF48452">
    <property type="entry name" value="TPR-like"/>
    <property type="match status" value="1"/>
</dbReference>
<evidence type="ECO:0000259" key="6">
    <source>
        <dbReference type="Pfam" id="PF07980"/>
    </source>
</evidence>
<evidence type="ECO:0000313" key="8">
    <source>
        <dbReference type="EMBL" id="MCH7398217.1"/>
    </source>
</evidence>
<evidence type="ECO:0000313" key="9">
    <source>
        <dbReference type="Proteomes" id="UP001165488"/>
    </source>
</evidence>
<comment type="subcellular location">
    <subcellularLocation>
        <location evidence="1">Cell outer membrane</location>
    </subcellularLocation>
</comment>
<sequence length="494" mass="56244">MKSSNIYSKNKDISRLQFRIWMVLIPFMFLASSCEDLLEENPRTIAAENFYNTEEEVRSAVNAIYSPLRMEMAEQFAILDTHTDWGYGRGSRAQYNDFEGFNAGNINATTVRWNAYYLSIRNANLVLRYAPEGSSISEEALGRNIGEAKFLRALAYFDLVRNWGSVPLRMETNLDQLDLSKSSEEEIFELIISDLTEAEQKLPEVQQQIGRPTQNAAKTLLAHVYLTLNRFDEARTKAAEVINSERHSLVRVTSVRDFQVNLFGPDLTTTTEEIFHLKYAREVAQGNWLLWIVNHPSTNLYNLGGAFAHYALSTDPFYVNWQDGDLRKALWIPVDFGMGPNTLVTGKFIDNQAISNRGAGNDLPIYRYSDVLLMFAEASSRAANSPTEEALEALNQVHRRAYGLDPNIASDIDFQLADYDSESFLDLILTERAYEFQFEGKRWLDLKRTGKAASVIQEGRGKTIAEKHYLWPIPFEELNLNKGLDPTTDQNPGY</sequence>